<dbReference type="RefSeq" id="WP_161389797.1">
    <property type="nucleotide sequence ID" value="NZ_JBHSCP010000001.1"/>
</dbReference>
<comment type="similarity">
    <text evidence="1">Belongs to the type-I restriction system S methylase family.</text>
</comment>
<name>A0A6I4TSN1_9SPHN</name>
<dbReference type="PANTHER" id="PTHR43140">
    <property type="entry name" value="TYPE-1 RESTRICTION ENZYME ECOKI SPECIFICITY PROTEIN"/>
    <property type="match status" value="1"/>
</dbReference>
<dbReference type="InterPro" id="IPR051212">
    <property type="entry name" value="Type-I_RE_S_subunit"/>
</dbReference>
<dbReference type="InterPro" id="IPR000055">
    <property type="entry name" value="Restrct_endonuc_typeI_TRD"/>
</dbReference>
<dbReference type="Pfam" id="PF01420">
    <property type="entry name" value="Methylase_S"/>
    <property type="match status" value="2"/>
</dbReference>
<protein>
    <submittedName>
        <fullName evidence="5">Restriction endonuclease subunit S</fullName>
    </submittedName>
</protein>
<keyword evidence="5" id="KW-0255">Endonuclease</keyword>
<evidence type="ECO:0000313" key="5">
    <source>
        <dbReference type="EMBL" id="MXO98131.1"/>
    </source>
</evidence>
<feature type="domain" description="Type I restriction modification DNA specificity" evidence="4">
    <location>
        <begin position="204"/>
        <end position="253"/>
    </location>
</feature>
<comment type="caution">
    <text evidence="5">The sequence shown here is derived from an EMBL/GenBank/DDBJ whole genome shotgun (WGS) entry which is preliminary data.</text>
</comment>
<gene>
    <name evidence="5" type="ORF">GRI97_03910</name>
</gene>
<dbReference type="EMBL" id="WTYJ01000001">
    <property type="protein sequence ID" value="MXO98131.1"/>
    <property type="molecule type" value="Genomic_DNA"/>
</dbReference>
<dbReference type="OrthoDB" id="164285at2"/>
<evidence type="ECO:0000259" key="4">
    <source>
        <dbReference type="Pfam" id="PF01420"/>
    </source>
</evidence>
<keyword evidence="5" id="KW-0540">Nuclease</keyword>
<dbReference type="GO" id="GO:0009307">
    <property type="term" value="P:DNA restriction-modification system"/>
    <property type="evidence" value="ECO:0007669"/>
    <property type="project" value="UniProtKB-KW"/>
</dbReference>
<sequence length="543" mass="60052">MNAALLLEHYARIADAPNAFARLRQFVLDLAVRGKLVDQDARDEPASELLKRIAAERSRLVKAGEIRKPKPLPAVDDPLFDLPFNWAWVPIREITSDRGQAIPGAPFTYIDVTAINKEAGVVAKPKVIASADAPSRARKITQKGDVIYSCVRPYLLNVAVIEQDFDPAPIASTAFAILNGYGMVLPRYIWIVLRTPFMIECVEATQRGQAYPAINDADFAVLPFPLPPLAEQHRIVAKVDELMALCDQLEAARAEREAARDTFTLSTLAKLNAPDPEAFGQDVRFALANLPTLTTRPDQIKQLRQTILNLAVRGKLVEQDPSESPIEIRSVNAEAKAPFDLPTSWRWAEFSDVATFENGDRSSKYPNRSDYVSSGVPWINTGHIQPDGTLSPASMHYITEKKFTSLGGGKIIPGDLVYCLRGATFGKTAFIEPFDRGAIASSLMIIRPGRSVDRRFVYFYLISPFGRKQLRRFDNGTAQPNLSSSNVKRYLVPLPPLAEQHRIVVKVDELMAVCDGLEASLATGEQTRSRLLEAVLHNALEPA</sequence>
<evidence type="ECO:0000256" key="2">
    <source>
        <dbReference type="ARBA" id="ARBA00022747"/>
    </source>
</evidence>
<keyword evidence="2" id="KW-0680">Restriction system</keyword>
<dbReference type="InterPro" id="IPR044946">
    <property type="entry name" value="Restrct_endonuc_typeI_TRD_sf"/>
</dbReference>
<keyword evidence="6" id="KW-1185">Reference proteome</keyword>
<dbReference type="GO" id="GO:0003677">
    <property type="term" value="F:DNA binding"/>
    <property type="evidence" value="ECO:0007669"/>
    <property type="project" value="UniProtKB-KW"/>
</dbReference>
<dbReference type="Proteomes" id="UP000469430">
    <property type="component" value="Unassembled WGS sequence"/>
</dbReference>
<evidence type="ECO:0000256" key="3">
    <source>
        <dbReference type="ARBA" id="ARBA00023125"/>
    </source>
</evidence>
<proteinExistence type="inferred from homology"/>
<keyword evidence="3" id="KW-0238">DNA-binding</keyword>
<accession>A0A6I4TSN1</accession>
<dbReference type="GO" id="GO:0004519">
    <property type="term" value="F:endonuclease activity"/>
    <property type="evidence" value="ECO:0007669"/>
    <property type="project" value="UniProtKB-KW"/>
</dbReference>
<organism evidence="5 6">
    <name type="scientific">Croceibacterium xixiisoli</name>
    <dbReference type="NCBI Taxonomy" id="1476466"/>
    <lineage>
        <taxon>Bacteria</taxon>
        <taxon>Pseudomonadati</taxon>
        <taxon>Pseudomonadota</taxon>
        <taxon>Alphaproteobacteria</taxon>
        <taxon>Sphingomonadales</taxon>
        <taxon>Erythrobacteraceae</taxon>
        <taxon>Croceibacterium</taxon>
    </lineage>
</organism>
<dbReference type="PANTHER" id="PTHR43140:SF1">
    <property type="entry name" value="TYPE I RESTRICTION ENZYME ECOKI SPECIFICITY SUBUNIT"/>
    <property type="match status" value="1"/>
</dbReference>
<keyword evidence="5" id="KW-0378">Hydrolase</keyword>
<dbReference type="SUPFAM" id="SSF116734">
    <property type="entry name" value="DNA methylase specificity domain"/>
    <property type="match status" value="2"/>
</dbReference>
<dbReference type="Gene3D" id="3.90.220.20">
    <property type="entry name" value="DNA methylase specificity domains"/>
    <property type="match status" value="2"/>
</dbReference>
<feature type="domain" description="Type I restriction modification DNA specificity" evidence="4">
    <location>
        <begin position="345"/>
        <end position="518"/>
    </location>
</feature>
<reference evidence="5 6" key="1">
    <citation type="submission" date="2019-12" db="EMBL/GenBank/DDBJ databases">
        <title>Genomic-based taxomic classification of the family Erythrobacteraceae.</title>
        <authorList>
            <person name="Xu L."/>
        </authorList>
    </citation>
    <scope>NUCLEOTIDE SEQUENCE [LARGE SCALE GENOMIC DNA]</scope>
    <source>
        <strain evidence="5 6">S36</strain>
    </source>
</reference>
<dbReference type="CDD" id="cd17264">
    <property type="entry name" value="RMtype1_S_Eco3763I-TRD2-CR2_like"/>
    <property type="match status" value="1"/>
</dbReference>
<evidence type="ECO:0000313" key="6">
    <source>
        <dbReference type="Proteomes" id="UP000469430"/>
    </source>
</evidence>
<evidence type="ECO:0000256" key="1">
    <source>
        <dbReference type="ARBA" id="ARBA00010923"/>
    </source>
</evidence>
<dbReference type="AlphaFoldDB" id="A0A6I4TSN1"/>